<comment type="caution">
    <text evidence="2">The sequence shown here is derived from an EMBL/GenBank/DDBJ whole genome shotgun (WGS) entry which is preliminary data.</text>
</comment>
<feature type="region of interest" description="Disordered" evidence="1">
    <location>
        <begin position="369"/>
        <end position="599"/>
    </location>
</feature>
<feature type="compositionally biased region" description="Low complexity" evidence="1">
    <location>
        <begin position="574"/>
        <end position="599"/>
    </location>
</feature>
<feature type="compositionally biased region" description="Low complexity" evidence="1">
    <location>
        <begin position="455"/>
        <end position="465"/>
    </location>
</feature>
<dbReference type="AlphaFoldDB" id="A0AAD4QPZ7"/>
<feature type="compositionally biased region" description="Low complexity" evidence="1">
    <location>
        <begin position="297"/>
        <end position="310"/>
    </location>
</feature>
<feature type="compositionally biased region" description="Low complexity" evidence="1">
    <location>
        <begin position="513"/>
        <end position="538"/>
    </location>
</feature>
<evidence type="ECO:0000313" key="2">
    <source>
        <dbReference type="EMBL" id="KAI0307423.1"/>
    </source>
</evidence>
<feature type="compositionally biased region" description="Acidic residues" evidence="1">
    <location>
        <begin position="105"/>
        <end position="115"/>
    </location>
</feature>
<evidence type="ECO:0000256" key="1">
    <source>
        <dbReference type="SAM" id="MobiDB-lite"/>
    </source>
</evidence>
<feature type="region of interest" description="Disordered" evidence="1">
    <location>
        <begin position="83"/>
        <end position="130"/>
    </location>
</feature>
<reference evidence="2" key="1">
    <citation type="journal article" date="2022" name="New Phytol.">
        <title>Evolutionary transition to the ectomycorrhizal habit in the genomes of a hyperdiverse lineage of mushroom-forming fungi.</title>
        <authorList>
            <person name="Looney B."/>
            <person name="Miyauchi S."/>
            <person name="Morin E."/>
            <person name="Drula E."/>
            <person name="Courty P.E."/>
            <person name="Kohler A."/>
            <person name="Kuo A."/>
            <person name="LaButti K."/>
            <person name="Pangilinan J."/>
            <person name="Lipzen A."/>
            <person name="Riley R."/>
            <person name="Andreopoulos W."/>
            <person name="He G."/>
            <person name="Johnson J."/>
            <person name="Nolan M."/>
            <person name="Tritt A."/>
            <person name="Barry K.W."/>
            <person name="Grigoriev I.V."/>
            <person name="Nagy L.G."/>
            <person name="Hibbett D."/>
            <person name="Henrissat B."/>
            <person name="Matheny P.B."/>
            <person name="Labbe J."/>
            <person name="Martin F.M."/>
        </authorList>
    </citation>
    <scope>NUCLEOTIDE SEQUENCE</scope>
    <source>
        <strain evidence="2">BPL690</strain>
    </source>
</reference>
<protein>
    <submittedName>
        <fullName evidence="2">Uncharacterized protein</fullName>
    </submittedName>
</protein>
<feature type="compositionally biased region" description="Basic and acidic residues" evidence="1">
    <location>
        <begin position="273"/>
        <end position="283"/>
    </location>
</feature>
<dbReference type="Proteomes" id="UP001203297">
    <property type="component" value="Unassembled WGS sequence"/>
</dbReference>
<gene>
    <name evidence="2" type="ORF">B0F90DRAFT_1673439</name>
</gene>
<feature type="region of interest" description="Disordered" evidence="1">
    <location>
        <begin position="269"/>
        <end position="345"/>
    </location>
</feature>
<feature type="compositionally biased region" description="Basic and acidic residues" evidence="1">
    <location>
        <begin position="554"/>
        <end position="564"/>
    </location>
</feature>
<evidence type="ECO:0000313" key="3">
    <source>
        <dbReference type="Proteomes" id="UP001203297"/>
    </source>
</evidence>
<feature type="compositionally biased region" description="Pro residues" evidence="1">
    <location>
        <begin position="375"/>
        <end position="399"/>
    </location>
</feature>
<accession>A0AAD4QPZ7</accession>
<proteinExistence type="predicted"/>
<feature type="compositionally biased region" description="Polar residues" evidence="1">
    <location>
        <begin position="328"/>
        <end position="343"/>
    </location>
</feature>
<keyword evidence="3" id="KW-1185">Reference proteome</keyword>
<dbReference type="EMBL" id="WTXG01000001">
    <property type="protein sequence ID" value="KAI0307423.1"/>
    <property type="molecule type" value="Genomic_DNA"/>
</dbReference>
<organism evidence="2 3">
    <name type="scientific">Multifurca ochricompacta</name>
    <dbReference type="NCBI Taxonomy" id="376703"/>
    <lineage>
        <taxon>Eukaryota</taxon>
        <taxon>Fungi</taxon>
        <taxon>Dikarya</taxon>
        <taxon>Basidiomycota</taxon>
        <taxon>Agaricomycotina</taxon>
        <taxon>Agaricomycetes</taxon>
        <taxon>Russulales</taxon>
        <taxon>Russulaceae</taxon>
        <taxon>Multifurca</taxon>
    </lineage>
</organism>
<sequence length="853" mass="91672">MPISISTFNTHTNIDINTVDRMAEFKAIVTASFDNIGSNVALAIDPYPDLSTSTDNNNNKATRRPPFALSFLRKSLPRSFLTRALKKRPPAPEVQDLDHERSFFDDDDDDDDDDINNNGGNNLGRRTFPRTGLSRRIASAPARSSSRLSSAFAAAPNLFGFSSVSDSTPFPITEQRNIFRADSEADLVHQSSKPSSGLKIRTKISLSKLATSHSYLSSPLTDPSPVTPSFPSHPYSSTHPYGIFCDERSITPEEDPFRRDEIVPALVVTPCDRSPRPGSNDRERRKHLAGRCPLPMPSSRWSSDSDSPPSAMHTFATSKGYHSPPSPRQSMFCASTTPSQSPGISPLSLTFPLPPSVQNSVALTGVTVRMGTPAPTSPPAYPPPSTPLPSGPLPCPPPACTNTASLARPSARRQKEVAYRRHSRRDSGKLIPKSAPSGQGQKWRSHSRVDKSPSRTRTPVTPTWPENKCSQLTSERRTSQKKNRPSTPFPLLISTDRVSHDPTGRLQALEAVTGLTDTTTDSGSWNSNSKWKDSNSNNFDPNADADAIPDSEVEPDRDRDFHSEKARKKTSMLSATSAQSAVSTSSTTSVSTTTSSTSVVTTLTAATTVSPSTSPYMSAEKPNHVSQAMSTAVFSTPSSWPLSPLPANSAAQSARIHVKQSGGLTVAMHEALVMISASGWAQFRSYCDSHGDISLRLAGSSHSSSVADISIVEIQRAGKTRGVELLLIPRSPSLSPEVINRIPGSYPQSLDHSPSLPAIPRISPVGIAQSETRKWSGSALGLEGVPPLREEGCVTASNPSLSVLRPSSDLDLTLDGENQRKTMLAFVAALPTTLGELAKRAGEMSLFDGVATP</sequence>
<name>A0AAD4QPZ7_9AGAM</name>